<name>A0A2G9Z9Y1_9BACT</name>
<evidence type="ECO:0000256" key="2">
    <source>
        <dbReference type="ARBA" id="ARBA00022980"/>
    </source>
</evidence>
<dbReference type="CDD" id="cd06089">
    <property type="entry name" value="KOW_RPL26"/>
    <property type="match status" value="1"/>
</dbReference>
<evidence type="ECO:0000259" key="7">
    <source>
        <dbReference type="SMART" id="SM00739"/>
    </source>
</evidence>
<keyword evidence="2 5" id="KW-0689">Ribosomal protein</keyword>
<evidence type="ECO:0000256" key="1">
    <source>
        <dbReference type="ARBA" id="ARBA00010618"/>
    </source>
</evidence>
<protein>
    <recommendedName>
        <fullName evidence="4 5">Large ribosomal subunit protein uL24</fullName>
    </recommendedName>
</protein>
<dbReference type="Pfam" id="PF00467">
    <property type="entry name" value="KOW"/>
    <property type="match status" value="1"/>
</dbReference>
<dbReference type="SMART" id="SM00739">
    <property type="entry name" value="KOW"/>
    <property type="match status" value="1"/>
</dbReference>
<comment type="caution">
    <text evidence="8">The sequence shown here is derived from an EMBL/GenBank/DDBJ whole genome shotgun (WGS) entry which is preliminary data.</text>
</comment>
<comment type="function">
    <text evidence="5">One of the proteins that surrounds the polypeptide exit tunnel on the outside of the subunit.</text>
</comment>
<comment type="similarity">
    <text evidence="1 5 6">Belongs to the universal ribosomal protein uL24 family.</text>
</comment>
<proteinExistence type="inferred from homology"/>
<dbReference type="InterPro" id="IPR008991">
    <property type="entry name" value="Translation_prot_SH3-like_sf"/>
</dbReference>
<dbReference type="PANTHER" id="PTHR12903">
    <property type="entry name" value="MITOCHONDRIAL RIBOSOMAL PROTEIN L24"/>
    <property type="match status" value="1"/>
</dbReference>
<evidence type="ECO:0000256" key="3">
    <source>
        <dbReference type="ARBA" id="ARBA00023274"/>
    </source>
</evidence>
<feature type="domain" description="KOW" evidence="7">
    <location>
        <begin position="2"/>
        <end position="29"/>
    </location>
</feature>
<organism evidence="8 9">
    <name type="scientific">Candidatus Jorgensenbacteria bacterium CG23_combo_of_CG06-09_8_20_14_all_54_14</name>
    <dbReference type="NCBI Taxonomy" id="1974595"/>
    <lineage>
        <taxon>Bacteria</taxon>
        <taxon>Candidatus Joergenseniibacteriota</taxon>
    </lineage>
</organism>
<dbReference type="InterPro" id="IPR057264">
    <property type="entry name" value="Ribosomal_uL24_C"/>
</dbReference>
<dbReference type="PROSITE" id="PS01108">
    <property type="entry name" value="RIBOSOMAL_L24"/>
    <property type="match status" value="1"/>
</dbReference>
<dbReference type="InterPro" id="IPR003256">
    <property type="entry name" value="Ribosomal_uL24"/>
</dbReference>
<gene>
    <name evidence="5" type="primary">rplX</name>
    <name evidence="8" type="ORF">COX26_01290</name>
</gene>
<reference evidence="8 9" key="1">
    <citation type="submission" date="2017-09" db="EMBL/GenBank/DDBJ databases">
        <title>Depth-based differentiation of microbial function through sediment-hosted aquifers and enrichment of novel symbionts in the deep terrestrial subsurface.</title>
        <authorList>
            <person name="Probst A.J."/>
            <person name="Ladd B."/>
            <person name="Jarett J.K."/>
            <person name="Geller-Mcgrath D.E."/>
            <person name="Sieber C.M."/>
            <person name="Emerson J.B."/>
            <person name="Anantharaman K."/>
            <person name="Thomas B.C."/>
            <person name="Malmstrom R."/>
            <person name="Stieglmeier M."/>
            <person name="Klingl A."/>
            <person name="Woyke T."/>
            <person name="Ryan C.M."/>
            <person name="Banfield J.F."/>
        </authorList>
    </citation>
    <scope>NUCLEOTIDE SEQUENCE [LARGE SCALE GENOMIC DNA]</scope>
    <source>
        <strain evidence="8">CG23_combo_of_CG06-09_8_20_14_all_54_14</strain>
    </source>
</reference>
<dbReference type="EMBL" id="PCRZ01000021">
    <property type="protein sequence ID" value="PIP29975.1"/>
    <property type="molecule type" value="Genomic_DNA"/>
</dbReference>
<dbReference type="InterPro" id="IPR005825">
    <property type="entry name" value="Ribosomal_uL24_CS"/>
</dbReference>
<keyword evidence="5" id="KW-0694">RNA-binding</keyword>
<dbReference type="Pfam" id="PF17136">
    <property type="entry name" value="ribosomal_L24"/>
    <property type="match status" value="1"/>
</dbReference>
<evidence type="ECO:0000256" key="5">
    <source>
        <dbReference type="HAMAP-Rule" id="MF_01326"/>
    </source>
</evidence>
<dbReference type="InterPro" id="IPR014722">
    <property type="entry name" value="Rib_uL2_dom2"/>
</dbReference>
<dbReference type="Gene3D" id="2.30.30.30">
    <property type="match status" value="1"/>
</dbReference>
<dbReference type="NCBIfam" id="TIGR01079">
    <property type="entry name" value="rplX_bact"/>
    <property type="match status" value="1"/>
</dbReference>
<dbReference type="InterPro" id="IPR005824">
    <property type="entry name" value="KOW"/>
</dbReference>
<dbReference type="GO" id="GO:0005840">
    <property type="term" value="C:ribosome"/>
    <property type="evidence" value="ECO:0007669"/>
    <property type="project" value="UniProtKB-KW"/>
</dbReference>
<dbReference type="AlphaFoldDB" id="A0A2G9Z9Y1"/>
<evidence type="ECO:0000313" key="9">
    <source>
        <dbReference type="Proteomes" id="UP000228812"/>
    </source>
</evidence>
<dbReference type="GO" id="GO:0019843">
    <property type="term" value="F:rRNA binding"/>
    <property type="evidence" value="ECO:0007669"/>
    <property type="project" value="UniProtKB-UniRule"/>
</dbReference>
<evidence type="ECO:0000256" key="6">
    <source>
        <dbReference type="RuleBase" id="RU003477"/>
    </source>
</evidence>
<comment type="subunit">
    <text evidence="5">Part of the 50S ribosomal subunit.</text>
</comment>
<sequence>MRIKKGDTVKILKGKDRGKSGKVIQVNPNSGRAAVEGLNLVKKHVRPRRQGEKGEMVQVPRSIPAANMALVCPHCGAATRIGVRTEESQRRVRYCKKCRAAI</sequence>
<keyword evidence="5" id="KW-0699">rRNA-binding</keyword>
<comment type="function">
    <text evidence="5">One of two assembly initiator proteins, it binds directly to the 5'-end of the 23S rRNA, where it nucleates assembly of the 50S subunit.</text>
</comment>
<dbReference type="GO" id="GO:0006412">
    <property type="term" value="P:translation"/>
    <property type="evidence" value="ECO:0007669"/>
    <property type="project" value="UniProtKB-UniRule"/>
</dbReference>
<dbReference type="SUPFAM" id="SSF50104">
    <property type="entry name" value="Translation proteins SH3-like domain"/>
    <property type="match status" value="1"/>
</dbReference>
<dbReference type="GO" id="GO:1990904">
    <property type="term" value="C:ribonucleoprotein complex"/>
    <property type="evidence" value="ECO:0007669"/>
    <property type="project" value="UniProtKB-KW"/>
</dbReference>
<dbReference type="HAMAP" id="MF_01326_B">
    <property type="entry name" value="Ribosomal_uL24_B"/>
    <property type="match status" value="1"/>
</dbReference>
<keyword evidence="3 5" id="KW-0687">Ribonucleoprotein</keyword>
<accession>A0A2G9Z9Y1</accession>
<dbReference type="Proteomes" id="UP000228812">
    <property type="component" value="Unassembled WGS sequence"/>
</dbReference>
<evidence type="ECO:0000313" key="8">
    <source>
        <dbReference type="EMBL" id="PIP29975.1"/>
    </source>
</evidence>
<dbReference type="InterPro" id="IPR041988">
    <property type="entry name" value="Ribosomal_uL24_KOW"/>
</dbReference>
<dbReference type="GO" id="GO:0003735">
    <property type="term" value="F:structural constituent of ribosome"/>
    <property type="evidence" value="ECO:0007669"/>
    <property type="project" value="InterPro"/>
</dbReference>
<evidence type="ECO:0000256" key="4">
    <source>
        <dbReference type="ARBA" id="ARBA00035206"/>
    </source>
</evidence>